<evidence type="ECO:0000313" key="7">
    <source>
        <dbReference type="EMBL" id="MCX2936344.1"/>
    </source>
</evidence>
<keyword evidence="5 6" id="KW-0472">Membrane</keyword>
<gene>
    <name evidence="7" type="ORF">ORI27_06525</name>
</gene>
<dbReference type="EMBL" id="JAPJDO010000004">
    <property type="protein sequence ID" value="MCX2936344.1"/>
    <property type="molecule type" value="Genomic_DNA"/>
</dbReference>
<feature type="transmembrane region" description="Helical" evidence="6">
    <location>
        <begin position="32"/>
        <end position="55"/>
    </location>
</feature>
<keyword evidence="4 6" id="KW-1133">Transmembrane helix</keyword>
<comment type="caution">
    <text evidence="7">The sequence shown here is derived from an EMBL/GenBank/DDBJ whole genome shotgun (WGS) entry which is preliminary data.</text>
</comment>
<sequence length="89" mass="9612">MAATRRLTLVWIVLLALTFGSFLVGIEQSADLAGAAAITIIGIAMLKVRLIGLHFMDVRVAPTALRMLFEGYVLVVFAALVLLDVLMKP</sequence>
<keyword evidence="2" id="KW-1003">Cell membrane</keyword>
<organism evidence="7 8">
    <name type="scientific">Mycobacterium pinniadriaticum</name>
    <dbReference type="NCBI Taxonomy" id="2994102"/>
    <lineage>
        <taxon>Bacteria</taxon>
        <taxon>Bacillati</taxon>
        <taxon>Actinomycetota</taxon>
        <taxon>Actinomycetes</taxon>
        <taxon>Mycobacteriales</taxon>
        <taxon>Mycobacteriaceae</taxon>
        <taxon>Mycobacterium</taxon>
    </lineage>
</organism>
<protein>
    <submittedName>
        <fullName evidence="7">Cytochrome C oxidase subunit IV family protein</fullName>
    </submittedName>
</protein>
<dbReference type="Pfam" id="PF03626">
    <property type="entry name" value="COX4_pro"/>
    <property type="match status" value="1"/>
</dbReference>
<evidence type="ECO:0000256" key="3">
    <source>
        <dbReference type="ARBA" id="ARBA00022692"/>
    </source>
</evidence>
<comment type="subcellular location">
    <subcellularLocation>
        <location evidence="1">Cell membrane</location>
        <topology evidence="1">Multi-pass membrane protein</topology>
    </subcellularLocation>
</comment>
<evidence type="ECO:0000256" key="4">
    <source>
        <dbReference type="ARBA" id="ARBA00022989"/>
    </source>
</evidence>
<dbReference type="RefSeq" id="WP_265995918.1">
    <property type="nucleotide sequence ID" value="NZ_JAPJDN010000004.1"/>
</dbReference>
<dbReference type="InterPro" id="IPR005171">
    <property type="entry name" value="Cyt_c_oxidase_su4_prok"/>
</dbReference>
<keyword evidence="8" id="KW-1185">Reference proteome</keyword>
<dbReference type="Proteomes" id="UP001300745">
    <property type="component" value="Unassembled WGS sequence"/>
</dbReference>
<evidence type="ECO:0000256" key="6">
    <source>
        <dbReference type="SAM" id="Phobius"/>
    </source>
</evidence>
<feature type="transmembrane region" description="Helical" evidence="6">
    <location>
        <begin position="7"/>
        <end position="26"/>
    </location>
</feature>
<evidence type="ECO:0000256" key="5">
    <source>
        <dbReference type="ARBA" id="ARBA00023136"/>
    </source>
</evidence>
<evidence type="ECO:0000256" key="2">
    <source>
        <dbReference type="ARBA" id="ARBA00022475"/>
    </source>
</evidence>
<feature type="transmembrane region" description="Helical" evidence="6">
    <location>
        <begin position="67"/>
        <end position="87"/>
    </location>
</feature>
<accession>A0ABT3SA27</accession>
<evidence type="ECO:0000313" key="8">
    <source>
        <dbReference type="Proteomes" id="UP001300745"/>
    </source>
</evidence>
<proteinExistence type="predicted"/>
<keyword evidence="3 6" id="KW-0812">Transmembrane</keyword>
<reference evidence="7 8" key="1">
    <citation type="submission" date="2022-11" db="EMBL/GenBank/DDBJ databases">
        <title>Mycobacterium sp. nov.</title>
        <authorList>
            <person name="Papic B."/>
            <person name="Spicic S."/>
            <person name="Duvnjak S."/>
        </authorList>
    </citation>
    <scope>NUCLEOTIDE SEQUENCE [LARGE SCALE GENOMIC DNA]</scope>
    <source>
        <strain evidence="7 8">CVI_P4</strain>
    </source>
</reference>
<evidence type="ECO:0000256" key="1">
    <source>
        <dbReference type="ARBA" id="ARBA00004651"/>
    </source>
</evidence>
<name>A0ABT3SA27_9MYCO</name>